<evidence type="ECO:0000313" key="4">
    <source>
        <dbReference type="Proteomes" id="UP000030693"/>
    </source>
</evidence>
<name>A0A058Z4D6_FONAL</name>
<dbReference type="InterPro" id="IPR031568">
    <property type="entry name" value="Pet117"/>
</dbReference>
<keyword evidence="4" id="KW-1185">Reference proteome</keyword>
<keyword evidence="2" id="KW-0472">Membrane</keyword>
<keyword evidence="2" id="KW-1133">Transmembrane helix</keyword>
<dbReference type="GeneID" id="20529270"/>
<evidence type="ECO:0000256" key="1">
    <source>
        <dbReference type="SAM" id="MobiDB-lite"/>
    </source>
</evidence>
<organism evidence="3">
    <name type="scientific">Fonticula alba</name>
    <name type="common">Slime mold</name>
    <dbReference type="NCBI Taxonomy" id="691883"/>
    <lineage>
        <taxon>Eukaryota</taxon>
        <taxon>Rotosphaerida</taxon>
        <taxon>Fonticulaceae</taxon>
        <taxon>Fonticula</taxon>
    </lineage>
</organism>
<gene>
    <name evidence="3" type="ORF">H696_04545</name>
</gene>
<evidence type="ECO:0000256" key="2">
    <source>
        <dbReference type="SAM" id="Phobius"/>
    </source>
</evidence>
<accession>A0A058Z4D6</accession>
<feature type="compositionally biased region" description="Pro residues" evidence="1">
    <location>
        <begin position="116"/>
        <end position="125"/>
    </location>
</feature>
<keyword evidence="2" id="KW-0812">Transmembrane</keyword>
<feature type="transmembrane region" description="Helical" evidence="2">
    <location>
        <begin position="7"/>
        <end position="25"/>
    </location>
</feature>
<dbReference type="Pfam" id="PF15786">
    <property type="entry name" value="PET117"/>
    <property type="match status" value="1"/>
</dbReference>
<proteinExistence type="predicted"/>
<reference evidence="3" key="1">
    <citation type="submission" date="2013-04" db="EMBL/GenBank/DDBJ databases">
        <title>The Genome Sequence of Fonticula alba ATCC 38817.</title>
        <authorList>
            <consortium name="The Broad Institute Genomics Platform"/>
            <person name="Russ C."/>
            <person name="Cuomo C."/>
            <person name="Burger G."/>
            <person name="Gray M.W."/>
            <person name="Holland P.W.H."/>
            <person name="King N."/>
            <person name="Lang F.B.F."/>
            <person name="Roger A.J."/>
            <person name="Ruiz-Trillo I."/>
            <person name="Brown M."/>
            <person name="Walker B."/>
            <person name="Young S."/>
            <person name="Zeng Q."/>
            <person name="Gargeya S."/>
            <person name="Fitzgerald M."/>
            <person name="Haas B."/>
            <person name="Abouelleil A."/>
            <person name="Allen A.W."/>
            <person name="Alvarado L."/>
            <person name="Arachchi H.M."/>
            <person name="Berlin A.M."/>
            <person name="Chapman S.B."/>
            <person name="Gainer-Dewar J."/>
            <person name="Goldberg J."/>
            <person name="Griggs A."/>
            <person name="Gujja S."/>
            <person name="Hansen M."/>
            <person name="Howarth C."/>
            <person name="Imamovic A."/>
            <person name="Ireland A."/>
            <person name="Larimer J."/>
            <person name="McCowan C."/>
            <person name="Murphy C."/>
            <person name="Pearson M."/>
            <person name="Poon T.W."/>
            <person name="Priest M."/>
            <person name="Roberts A."/>
            <person name="Saif S."/>
            <person name="Shea T."/>
            <person name="Sisk P."/>
            <person name="Sykes S."/>
            <person name="Wortman J."/>
            <person name="Nusbaum C."/>
            <person name="Birren B."/>
        </authorList>
    </citation>
    <scope>NUCLEOTIDE SEQUENCE [LARGE SCALE GENOMIC DNA]</scope>
    <source>
        <strain evidence="3">ATCC 38817</strain>
    </source>
</reference>
<sequence>MSRHAKMTFYATCAVTGLIVGLVHWDQKKTHERMIQPVIDLHRAQGTAVGDAYHDPEAAARRQKNVAELEAQRELESFLRQREQQGTQPGGASAALAAEEAALAARAAVASTVPLPSSPSPPAEPPAASSSSPPSATA</sequence>
<feature type="region of interest" description="Disordered" evidence="1">
    <location>
        <begin position="108"/>
        <end position="138"/>
    </location>
</feature>
<dbReference type="AlphaFoldDB" id="A0A058Z4D6"/>
<dbReference type="RefSeq" id="XP_009496701.1">
    <property type="nucleotide sequence ID" value="XM_009498426.1"/>
</dbReference>
<evidence type="ECO:0000313" key="3">
    <source>
        <dbReference type="EMBL" id="KCV69130.1"/>
    </source>
</evidence>
<dbReference type="Proteomes" id="UP000030693">
    <property type="component" value="Unassembled WGS sequence"/>
</dbReference>
<protein>
    <submittedName>
        <fullName evidence="3">Uncharacterized protein</fullName>
    </submittedName>
</protein>
<dbReference type="EMBL" id="KB932207">
    <property type="protein sequence ID" value="KCV69130.1"/>
    <property type="molecule type" value="Genomic_DNA"/>
</dbReference>
<feature type="compositionally biased region" description="Low complexity" evidence="1">
    <location>
        <begin position="126"/>
        <end position="138"/>
    </location>
</feature>